<reference evidence="2 3" key="1">
    <citation type="journal article" date="2021" name="BMC Biol.">
        <title>Horizontally acquired antibacterial genes associated with adaptive radiation of ladybird beetles.</title>
        <authorList>
            <person name="Li H.S."/>
            <person name="Tang X.F."/>
            <person name="Huang Y.H."/>
            <person name="Xu Z.Y."/>
            <person name="Chen M.L."/>
            <person name="Du X.Y."/>
            <person name="Qiu B.Y."/>
            <person name="Chen P.T."/>
            <person name="Zhang W."/>
            <person name="Slipinski A."/>
            <person name="Escalona H.E."/>
            <person name="Waterhouse R.M."/>
            <person name="Zwick A."/>
            <person name="Pang H."/>
        </authorList>
    </citation>
    <scope>NUCLEOTIDE SEQUENCE [LARGE SCALE GENOMIC DNA]</scope>
    <source>
        <strain evidence="2">SYSU2018</strain>
    </source>
</reference>
<dbReference type="PANTHER" id="PTHR10773:SF19">
    <property type="match status" value="1"/>
</dbReference>
<accession>A0ABD2MZJ4</accession>
<dbReference type="EMBL" id="JABFTP020000042">
    <property type="protein sequence ID" value="KAL3271829.1"/>
    <property type="molecule type" value="Genomic_DNA"/>
</dbReference>
<name>A0ABD2MZJ4_9CUCU</name>
<feature type="region of interest" description="Disordered" evidence="1">
    <location>
        <begin position="176"/>
        <end position="199"/>
    </location>
</feature>
<organism evidence="2 3">
    <name type="scientific">Cryptolaemus montrouzieri</name>
    <dbReference type="NCBI Taxonomy" id="559131"/>
    <lineage>
        <taxon>Eukaryota</taxon>
        <taxon>Metazoa</taxon>
        <taxon>Ecdysozoa</taxon>
        <taxon>Arthropoda</taxon>
        <taxon>Hexapoda</taxon>
        <taxon>Insecta</taxon>
        <taxon>Pterygota</taxon>
        <taxon>Neoptera</taxon>
        <taxon>Endopterygota</taxon>
        <taxon>Coleoptera</taxon>
        <taxon>Polyphaga</taxon>
        <taxon>Cucujiformia</taxon>
        <taxon>Coccinelloidea</taxon>
        <taxon>Coccinellidae</taxon>
        <taxon>Scymninae</taxon>
        <taxon>Scymnini</taxon>
        <taxon>Cryptolaemus</taxon>
    </lineage>
</organism>
<evidence type="ECO:0000313" key="3">
    <source>
        <dbReference type="Proteomes" id="UP001516400"/>
    </source>
</evidence>
<dbReference type="AlphaFoldDB" id="A0ABD2MZJ4"/>
<keyword evidence="3" id="KW-1185">Reference proteome</keyword>
<dbReference type="Proteomes" id="UP001516400">
    <property type="component" value="Unassembled WGS sequence"/>
</dbReference>
<proteinExistence type="predicted"/>
<dbReference type="PANTHER" id="PTHR10773">
    <property type="entry name" value="DNA-DIRECTED RNA POLYMERASES I, II, AND III SUBUNIT RPABC2"/>
    <property type="match status" value="1"/>
</dbReference>
<evidence type="ECO:0000256" key="1">
    <source>
        <dbReference type="SAM" id="MobiDB-lite"/>
    </source>
</evidence>
<protein>
    <submittedName>
        <fullName evidence="2">Uncharacterized protein</fullName>
    </submittedName>
</protein>
<gene>
    <name evidence="2" type="ORF">HHI36_022299</name>
</gene>
<comment type="caution">
    <text evidence="2">The sequence shown here is derived from an EMBL/GenBank/DDBJ whole genome shotgun (WGS) entry which is preliminary data.</text>
</comment>
<feature type="region of interest" description="Disordered" evidence="1">
    <location>
        <begin position="16"/>
        <end position="44"/>
    </location>
</feature>
<feature type="compositionally biased region" description="Basic and acidic residues" evidence="1">
    <location>
        <begin position="189"/>
        <end position="199"/>
    </location>
</feature>
<sequence length="199" mass="23319">MDNEVHSLEERNIEINEKRKIFPPKESRSKKPKRDPNTWKKRKAALDRTKGEEYISYKNILVPKKEPKMGILCREKCRVSCNTRFSAEDRQALFEKFHKLDTNSKNALLFKSILKKNILRERKGAVKHKTASYAYTVTKNGSNERVCKETLCSLYQIGRKKIDLIKNRLKSGFLAPPLDSRGKHSNRPHKIDQEFKDFV</sequence>
<evidence type="ECO:0000313" key="2">
    <source>
        <dbReference type="EMBL" id="KAL3271829.1"/>
    </source>
</evidence>